<dbReference type="EMBL" id="GU295163">
    <property type="protein sequence ID" value="ADT65091.1"/>
    <property type="molecule type" value="mRNA"/>
</dbReference>
<protein>
    <submittedName>
        <fullName evidence="1">Tospeak-11</fullName>
    </submittedName>
</protein>
<dbReference type="AlphaFoldDB" id="F4YA23"/>
<accession>F4YA23</accession>
<proteinExistence type="evidence at transcript level"/>
<evidence type="ECO:0000313" key="1">
    <source>
        <dbReference type="EMBL" id="ADT65091.1"/>
    </source>
</evidence>
<name>F4YA23_HUMAN</name>
<sequence>MRCRGGCALPCQGDLGAHLGYKTLTKSSARHKAV</sequence>
<organism evidence="1">
    <name type="scientific">Homo sapiens</name>
    <name type="common">Human</name>
    <dbReference type="NCBI Taxonomy" id="9606"/>
    <lineage>
        <taxon>Eukaryota</taxon>
        <taxon>Metazoa</taxon>
        <taxon>Chordata</taxon>
        <taxon>Craniata</taxon>
        <taxon>Vertebrata</taxon>
        <taxon>Euteleostomi</taxon>
        <taxon>Mammalia</taxon>
        <taxon>Eutheria</taxon>
        <taxon>Euarchontoglires</taxon>
        <taxon>Primates</taxon>
        <taxon>Haplorrhini</taxon>
        <taxon>Catarrhini</taxon>
        <taxon>Hominidae</taxon>
        <taxon>Homo</taxon>
    </lineage>
</organism>
<reference evidence="1" key="1">
    <citation type="submission" date="2009-12" db="EMBL/GenBank/DDBJ databases">
        <title>Tospeak, a primate-specific gene with a novel human promoter is disrupted in a family with severe vocal impairment.</title>
        <authorList>
            <person name="Clarke R.A."/>
            <person name="Fang Z.-M."/>
        </authorList>
    </citation>
    <scope>NUCLEOTIDE SEQUENCE</scope>
</reference>